<comment type="caution">
    <text evidence="1">The sequence shown here is derived from an EMBL/GenBank/DDBJ whole genome shotgun (WGS) entry which is preliminary data.</text>
</comment>
<sequence>MKNLHVLIWVICLASCTSQKKMMNSWIGASKEILKKDWGEPINSINIEPLGEILVFVKEVQYMFSGHSWMASLDSGPGGPVLTDEDRRWKYTLFMVDKEGLIHHWEKHVYLAPPGKISFSVRANDEDVN</sequence>
<accession>A0A2P8E4I7</accession>
<evidence type="ECO:0000313" key="2">
    <source>
        <dbReference type="Proteomes" id="UP000240708"/>
    </source>
</evidence>
<organism evidence="1 2">
    <name type="scientific">Cecembia rubra</name>
    <dbReference type="NCBI Taxonomy" id="1485585"/>
    <lineage>
        <taxon>Bacteria</taxon>
        <taxon>Pseudomonadati</taxon>
        <taxon>Bacteroidota</taxon>
        <taxon>Cytophagia</taxon>
        <taxon>Cytophagales</taxon>
        <taxon>Cyclobacteriaceae</taxon>
        <taxon>Cecembia</taxon>
    </lineage>
</organism>
<name>A0A2P8E4I7_9BACT</name>
<dbReference type="RefSeq" id="WP_146140088.1">
    <property type="nucleotide sequence ID" value="NZ_PYGF01000005.1"/>
</dbReference>
<dbReference type="AlphaFoldDB" id="A0A2P8E4I7"/>
<reference evidence="1 2" key="1">
    <citation type="submission" date="2018-03" db="EMBL/GenBank/DDBJ databases">
        <title>Genomic Encyclopedia of Archaeal and Bacterial Type Strains, Phase II (KMG-II): from individual species to whole genera.</title>
        <authorList>
            <person name="Goeker M."/>
        </authorList>
    </citation>
    <scope>NUCLEOTIDE SEQUENCE [LARGE SCALE GENOMIC DNA]</scope>
    <source>
        <strain evidence="1 2">DSM 28057</strain>
    </source>
</reference>
<gene>
    <name evidence="1" type="ORF">CLV48_105115</name>
</gene>
<dbReference type="OrthoDB" id="839331at2"/>
<evidence type="ECO:0000313" key="1">
    <source>
        <dbReference type="EMBL" id="PSL04373.1"/>
    </source>
</evidence>
<dbReference type="Proteomes" id="UP000240708">
    <property type="component" value="Unassembled WGS sequence"/>
</dbReference>
<keyword evidence="2" id="KW-1185">Reference proteome</keyword>
<dbReference type="EMBL" id="PYGF01000005">
    <property type="protein sequence ID" value="PSL04373.1"/>
    <property type="molecule type" value="Genomic_DNA"/>
</dbReference>
<proteinExistence type="predicted"/>
<protein>
    <submittedName>
        <fullName evidence="1">Uncharacterized protein</fullName>
    </submittedName>
</protein>